<accession>A0A6P3W1B6</accession>
<feature type="transmembrane region" description="Helical" evidence="5">
    <location>
        <begin position="375"/>
        <end position="393"/>
    </location>
</feature>
<dbReference type="Pfam" id="PF13445">
    <property type="entry name" value="zf-RING_UBOX"/>
    <property type="match status" value="1"/>
</dbReference>
<dbReference type="KEGG" id="char:105903168"/>
<evidence type="ECO:0000313" key="9">
    <source>
        <dbReference type="RefSeq" id="XP_012686335.2"/>
    </source>
</evidence>
<protein>
    <submittedName>
        <fullName evidence="9">Zinc-binding protein A33-like</fullName>
    </submittedName>
</protein>
<dbReference type="InterPro" id="IPR050143">
    <property type="entry name" value="TRIM/RBCC"/>
</dbReference>
<dbReference type="SMART" id="SM00184">
    <property type="entry name" value="RING"/>
    <property type="match status" value="1"/>
</dbReference>
<evidence type="ECO:0000256" key="5">
    <source>
        <dbReference type="SAM" id="Phobius"/>
    </source>
</evidence>
<dbReference type="Proteomes" id="UP000515152">
    <property type="component" value="Chromosome 24"/>
</dbReference>
<sequence length="398" mass="44232">MAAASASSLEEDLSCSVCCDIFREPVLLGCGHSFCRECLSRHWSSYPGRRCPICRGPSPQEPLLNISLRKKPICSKCKQSQHRGHRVLTVQKAVKECKAAVGKCERQIQKDFEMLFTFLKEEQKTCLDAVRDTGTRETQLMREAMEAEVTILSDQVQKAEEMANKDDIAFLQVAIQPGSDYPVILDPITPPVNITLSDDLTSVTALPIPDPFDFYALVLGSKAFDDGCHVWDVHVGESSEWVVGVTSQQHVDGGPRSLWAIQRKQDQYSSFTSPPTPLKLPSSSSLEVLRIKLFWAVSYQGGSVRRIRKVTFSDARNNCGSTIFRFSLGDHTGALYPFLRPCGRGGELRVEPTEVEVQVKEALGLWETYGCEVNIFGFVFGIVFLIFALILATQNQAA</sequence>
<evidence type="ECO:0000259" key="6">
    <source>
        <dbReference type="PROSITE" id="PS50089"/>
    </source>
</evidence>
<evidence type="ECO:0000313" key="8">
    <source>
        <dbReference type="Proteomes" id="UP000515152"/>
    </source>
</evidence>
<dbReference type="PANTHER" id="PTHR24103">
    <property type="entry name" value="E3 UBIQUITIN-PROTEIN LIGASE TRIM"/>
    <property type="match status" value="1"/>
</dbReference>
<dbReference type="InterPro" id="IPR017907">
    <property type="entry name" value="Znf_RING_CS"/>
</dbReference>
<dbReference type="RefSeq" id="XP_012686335.2">
    <property type="nucleotide sequence ID" value="XM_012830881.2"/>
</dbReference>
<dbReference type="PROSITE" id="PS50089">
    <property type="entry name" value="ZF_RING_2"/>
    <property type="match status" value="1"/>
</dbReference>
<dbReference type="SUPFAM" id="SSF49899">
    <property type="entry name" value="Concanavalin A-like lectins/glucanases"/>
    <property type="match status" value="1"/>
</dbReference>
<evidence type="ECO:0000256" key="4">
    <source>
        <dbReference type="PROSITE-ProRule" id="PRU00175"/>
    </source>
</evidence>
<dbReference type="SUPFAM" id="SSF57850">
    <property type="entry name" value="RING/U-box"/>
    <property type="match status" value="1"/>
</dbReference>
<organism evidence="8 9">
    <name type="scientific">Clupea harengus</name>
    <name type="common">Atlantic herring</name>
    <dbReference type="NCBI Taxonomy" id="7950"/>
    <lineage>
        <taxon>Eukaryota</taxon>
        <taxon>Metazoa</taxon>
        <taxon>Chordata</taxon>
        <taxon>Craniata</taxon>
        <taxon>Vertebrata</taxon>
        <taxon>Euteleostomi</taxon>
        <taxon>Actinopterygii</taxon>
        <taxon>Neopterygii</taxon>
        <taxon>Teleostei</taxon>
        <taxon>Clupei</taxon>
        <taxon>Clupeiformes</taxon>
        <taxon>Clupeoidei</taxon>
        <taxon>Clupeidae</taxon>
        <taxon>Clupea</taxon>
    </lineage>
</organism>
<keyword evidence="5" id="KW-0472">Membrane</keyword>
<dbReference type="InterPro" id="IPR027370">
    <property type="entry name" value="Znf-RING_euk"/>
</dbReference>
<feature type="domain" description="RING-type" evidence="6">
    <location>
        <begin position="15"/>
        <end position="55"/>
    </location>
</feature>
<reference evidence="9" key="1">
    <citation type="submission" date="2025-08" db="UniProtKB">
        <authorList>
            <consortium name="RefSeq"/>
        </authorList>
    </citation>
    <scope>IDENTIFICATION</scope>
</reference>
<evidence type="ECO:0000256" key="2">
    <source>
        <dbReference type="ARBA" id="ARBA00022771"/>
    </source>
</evidence>
<keyword evidence="5" id="KW-1133">Transmembrane helix</keyword>
<dbReference type="InterPro" id="IPR001841">
    <property type="entry name" value="Znf_RING"/>
</dbReference>
<gene>
    <name evidence="9" type="primary">LOC105903168</name>
</gene>
<dbReference type="InterPro" id="IPR043136">
    <property type="entry name" value="B30.2/SPRY_sf"/>
</dbReference>
<dbReference type="InterPro" id="IPR013083">
    <property type="entry name" value="Znf_RING/FYVE/PHD"/>
</dbReference>
<dbReference type="GeneID" id="105903168"/>
<dbReference type="GO" id="GO:0008270">
    <property type="term" value="F:zinc ion binding"/>
    <property type="evidence" value="ECO:0007669"/>
    <property type="project" value="UniProtKB-KW"/>
</dbReference>
<keyword evidence="8" id="KW-1185">Reference proteome</keyword>
<evidence type="ECO:0000256" key="3">
    <source>
        <dbReference type="ARBA" id="ARBA00022833"/>
    </source>
</evidence>
<feature type="domain" description="B30.2/SPRY" evidence="7">
    <location>
        <begin position="163"/>
        <end position="357"/>
    </location>
</feature>
<dbReference type="PROSITE" id="PS00518">
    <property type="entry name" value="ZF_RING_1"/>
    <property type="match status" value="1"/>
</dbReference>
<keyword evidence="5" id="KW-0812">Transmembrane</keyword>
<dbReference type="InterPro" id="IPR013320">
    <property type="entry name" value="ConA-like_dom_sf"/>
</dbReference>
<proteinExistence type="predicted"/>
<keyword evidence="2 4" id="KW-0863">Zinc-finger</keyword>
<evidence type="ECO:0000259" key="7">
    <source>
        <dbReference type="PROSITE" id="PS50188"/>
    </source>
</evidence>
<name>A0A6P3W1B6_CLUHA</name>
<dbReference type="AlphaFoldDB" id="A0A6P3W1B6"/>
<dbReference type="OrthoDB" id="654191at2759"/>
<dbReference type="InterPro" id="IPR001870">
    <property type="entry name" value="B30.2/SPRY"/>
</dbReference>
<keyword evidence="3" id="KW-0862">Zinc</keyword>
<dbReference type="PROSITE" id="PS50188">
    <property type="entry name" value="B302_SPRY"/>
    <property type="match status" value="1"/>
</dbReference>
<dbReference type="SUPFAM" id="SSF57845">
    <property type="entry name" value="B-box zinc-binding domain"/>
    <property type="match status" value="1"/>
</dbReference>
<keyword evidence="1" id="KW-0479">Metal-binding</keyword>
<dbReference type="Gene3D" id="2.60.120.920">
    <property type="match status" value="1"/>
</dbReference>
<evidence type="ECO:0000256" key="1">
    <source>
        <dbReference type="ARBA" id="ARBA00022723"/>
    </source>
</evidence>
<dbReference type="Gene3D" id="3.30.40.10">
    <property type="entry name" value="Zinc/RING finger domain, C3HC4 (zinc finger)"/>
    <property type="match status" value="1"/>
</dbReference>